<organism evidence="2 3">
    <name type="scientific">Citrus sinensis</name>
    <name type="common">Sweet orange</name>
    <name type="synonym">Citrus aurantium var. sinensis</name>
    <dbReference type="NCBI Taxonomy" id="2711"/>
    <lineage>
        <taxon>Eukaryota</taxon>
        <taxon>Viridiplantae</taxon>
        <taxon>Streptophyta</taxon>
        <taxon>Embryophyta</taxon>
        <taxon>Tracheophyta</taxon>
        <taxon>Spermatophyta</taxon>
        <taxon>Magnoliopsida</taxon>
        <taxon>eudicotyledons</taxon>
        <taxon>Gunneridae</taxon>
        <taxon>Pentapetalae</taxon>
        <taxon>rosids</taxon>
        <taxon>malvids</taxon>
        <taxon>Sapindales</taxon>
        <taxon>Rutaceae</taxon>
        <taxon>Aurantioideae</taxon>
        <taxon>Citrus</taxon>
    </lineage>
</organism>
<dbReference type="AlphaFoldDB" id="A0A067F0Z1"/>
<sequence length="129" mass="14447">MESRESEKLGCHTMTAPTVLGTGCNMNHSTAEEDLWVSDIRGRIEAAQTLKPESRFQTSKEGMKQHKLSSPAKAKALRRPLRINEKQAFRIIIRNLNTSSYIVILTPGITNPKSSKAMFEFSVMCHKGL</sequence>
<keyword evidence="3" id="KW-1185">Reference proteome</keyword>
<evidence type="ECO:0000256" key="1">
    <source>
        <dbReference type="SAM" id="MobiDB-lite"/>
    </source>
</evidence>
<proteinExistence type="predicted"/>
<feature type="region of interest" description="Disordered" evidence="1">
    <location>
        <begin position="53"/>
        <end position="75"/>
    </location>
</feature>
<reference evidence="2 3" key="1">
    <citation type="submission" date="2014-04" db="EMBL/GenBank/DDBJ databases">
        <authorList>
            <consortium name="International Citrus Genome Consortium"/>
            <person name="Gmitter F."/>
            <person name="Chen C."/>
            <person name="Farmerie W."/>
            <person name="Harkins T."/>
            <person name="Desany B."/>
            <person name="Mohiuddin M."/>
            <person name="Kodira C."/>
            <person name="Borodovsky M."/>
            <person name="Lomsadze A."/>
            <person name="Burns P."/>
            <person name="Jenkins J."/>
            <person name="Prochnik S."/>
            <person name="Shu S."/>
            <person name="Chapman J."/>
            <person name="Pitluck S."/>
            <person name="Schmutz J."/>
            <person name="Rokhsar D."/>
        </authorList>
    </citation>
    <scope>NUCLEOTIDE SEQUENCE</scope>
</reference>
<dbReference type="PROSITE" id="PS51257">
    <property type="entry name" value="PROKAR_LIPOPROTEIN"/>
    <property type="match status" value="1"/>
</dbReference>
<dbReference type="Proteomes" id="UP000027120">
    <property type="component" value="Unassembled WGS sequence"/>
</dbReference>
<evidence type="ECO:0000313" key="3">
    <source>
        <dbReference type="Proteomes" id="UP000027120"/>
    </source>
</evidence>
<name>A0A067F0Z1_CITSI</name>
<dbReference type="EMBL" id="KK784966">
    <property type="protein sequence ID" value="KDO57157.1"/>
    <property type="molecule type" value="Genomic_DNA"/>
</dbReference>
<protein>
    <submittedName>
        <fullName evidence="2">Uncharacterized protein</fullName>
    </submittedName>
</protein>
<gene>
    <name evidence="2" type="ORF">CISIN_1g046154mg</name>
</gene>
<evidence type="ECO:0000313" key="2">
    <source>
        <dbReference type="EMBL" id="KDO57157.1"/>
    </source>
</evidence>
<accession>A0A067F0Z1</accession>